<organism evidence="1 2">
    <name type="scientific">Rickenella mellea</name>
    <dbReference type="NCBI Taxonomy" id="50990"/>
    <lineage>
        <taxon>Eukaryota</taxon>
        <taxon>Fungi</taxon>
        <taxon>Dikarya</taxon>
        <taxon>Basidiomycota</taxon>
        <taxon>Agaricomycotina</taxon>
        <taxon>Agaricomycetes</taxon>
        <taxon>Hymenochaetales</taxon>
        <taxon>Rickenellaceae</taxon>
        <taxon>Rickenella</taxon>
    </lineage>
</organism>
<keyword evidence="2" id="KW-1185">Reference proteome</keyword>
<dbReference type="STRING" id="50990.A0A4R5XG75"/>
<protein>
    <recommendedName>
        <fullName evidence="3">F-box domain-containing protein</fullName>
    </recommendedName>
</protein>
<dbReference type="AlphaFoldDB" id="A0A4R5XG75"/>
<dbReference type="Proteomes" id="UP000294933">
    <property type="component" value="Unassembled WGS sequence"/>
</dbReference>
<dbReference type="VEuPathDB" id="FungiDB:BD410DRAFT_780721"/>
<gene>
    <name evidence="1" type="ORF">BD410DRAFT_780721</name>
</gene>
<evidence type="ECO:0008006" key="3">
    <source>
        <dbReference type="Google" id="ProtNLM"/>
    </source>
</evidence>
<name>A0A4R5XG75_9AGAM</name>
<accession>A0A4R5XG75</accession>
<evidence type="ECO:0000313" key="1">
    <source>
        <dbReference type="EMBL" id="TDL30180.1"/>
    </source>
</evidence>
<dbReference type="EMBL" id="ML170156">
    <property type="protein sequence ID" value="TDL30180.1"/>
    <property type="molecule type" value="Genomic_DNA"/>
</dbReference>
<proteinExistence type="predicted"/>
<sequence length="513" mass="57284">MLDSKIIELATIDNLIGILTRIRANGGILGDILLDPTRDSEDASGHEARLATLRILKASRNAQQLILKATEKEIYRLKEETSATILQRGIQSLPDDLVREIFYAGFNLYGCSLGSESYPFKLSHVNRRFRTIALETPRIWTRLSNASSSAQLGYRIERSKAAWLNICVMAFGGADDYPCSVAEFLEIATPLSSRWESFEYVVRIPETTEYGTSYTYRALLYYPNVDAPHLTSFTWQIRYNEVTPESLGPPATFFKHWNMPRLTHFDGLNVSIDAALFGSNLVSVTLEFESEYVTWDADEFDDTLGALASSTCLKHLSLKFAEDDFDHGNKVPITLLASLVALNIAFSATPTRDFVTRFFTAVQMPMLTSMSVTVAIDDQTIGETIYGQHYTAIISSARHYPNLQKFALDFTGSQTPPAWNVIATFGQMLPSLQEVTLGGAGAWINFGRLTSPVSWRLFRLRASHKLTYDGLCRMAATDPGWGSCKIDIPDERNLSTEAICLLGDRLIYESCIS</sequence>
<reference evidence="1 2" key="1">
    <citation type="submission" date="2018-06" db="EMBL/GenBank/DDBJ databases">
        <title>A transcriptomic atlas of mushroom development highlights an independent origin of complex multicellularity.</title>
        <authorList>
            <consortium name="DOE Joint Genome Institute"/>
            <person name="Krizsan K."/>
            <person name="Almasi E."/>
            <person name="Merenyi Z."/>
            <person name="Sahu N."/>
            <person name="Viragh M."/>
            <person name="Koszo T."/>
            <person name="Mondo S."/>
            <person name="Kiss B."/>
            <person name="Balint B."/>
            <person name="Kues U."/>
            <person name="Barry K."/>
            <person name="Hegedus J.C."/>
            <person name="Henrissat B."/>
            <person name="Johnson J."/>
            <person name="Lipzen A."/>
            <person name="Ohm R."/>
            <person name="Nagy I."/>
            <person name="Pangilinan J."/>
            <person name="Yan J."/>
            <person name="Xiong Y."/>
            <person name="Grigoriev I.V."/>
            <person name="Hibbett D.S."/>
            <person name="Nagy L.G."/>
        </authorList>
    </citation>
    <scope>NUCLEOTIDE SEQUENCE [LARGE SCALE GENOMIC DNA]</scope>
    <source>
        <strain evidence="1 2">SZMC22713</strain>
    </source>
</reference>
<evidence type="ECO:0000313" key="2">
    <source>
        <dbReference type="Proteomes" id="UP000294933"/>
    </source>
</evidence>
<dbReference type="OrthoDB" id="2866718at2759"/>